<name>A0A517LNS8_9PEZI</name>
<dbReference type="Proteomes" id="UP000316270">
    <property type="component" value="Chromosome 17"/>
</dbReference>
<proteinExistence type="predicted"/>
<dbReference type="GO" id="GO:0000981">
    <property type="term" value="F:DNA-binding transcription factor activity, RNA polymerase II-specific"/>
    <property type="evidence" value="ECO:0007669"/>
    <property type="project" value="TreeGrafter"/>
</dbReference>
<dbReference type="EMBL" id="CP042201">
    <property type="protein sequence ID" value="QDS77271.1"/>
    <property type="molecule type" value="Genomic_DNA"/>
</dbReference>
<evidence type="ECO:0000313" key="2">
    <source>
        <dbReference type="Proteomes" id="UP000316270"/>
    </source>
</evidence>
<dbReference type="STRING" id="50376.A0A517LNS8"/>
<accession>A0A517LNS8</accession>
<dbReference type="OrthoDB" id="416217at2759"/>
<dbReference type="AlphaFoldDB" id="A0A517LNS8"/>
<organism evidence="1 2">
    <name type="scientific">Venturia effusa</name>
    <dbReference type="NCBI Taxonomy" id="50376"/>
    <lineage>
        <taxon>Eukaryota</taxon>
        <taxon>Fungi</taxon>
        <taxon>Dikarya</taxon>
        <taxon>Ascomycota</taxon>
        <taxon>Pezizomycotina</taxon>
        <taxon>Dothideomycetes</taxon>
        <taxon>Pleosporomycetidae</taxon>
        <taxon>Venturiales</taxon>
        <taxon>Venturiaceae</taxon>
        <taxon>Venturia</taxon>
    </lineage>
</organism>
<reference evidence="1 2" key="1">
    <citation type="submission" date="2019-07" db="EMBL/GenBank/DDBJ databases">
        <title>Finished genome of Venturia effusa.</title>
        <authorList>
            <person name="Young C.A."/>
            <person name="Cox M.P."/>
            <person name="Ganley A.R.D."/>
            <person name="David W.J."/>
        </authorList>
    </citation>
    <scope>NUCLEOTIDE SEQUENCE [LARGE SCALE GENOMIC DNA]</scope>
    <source>
        <strain evidence="2">albino</strain>
    </source>
</reference>
<dbReference type="PANTHER" id="PTHR47657">
    <property type="entry name" value="STEROL REGULATORY ELEMENT-BINDING PROTEIN ECM22"/>
    <property type="match status" value="1"/>
</dbReference>
<gene>
    <name evidence="1" type="ORF">FKW77_003867</name>
</gene>
<evidence type="ECO:0000313" key="1">
    <source>
        <dbReference type="EMBL" id="QDS77271.1"/>
    </source>
</evidence>
<protein>
    <submittedName>
        <fullName evidence="1">Uncharacterized protein</fullName>
    </submittedName>
</protein>
<dbReference type="InterPro" id="IPR052400">
    <property type="entry name" value="Zn2-C6_fungal_TF"/>
</dbReference>
<keyword evidence="2" id="KW-1185">Reference proteome</keyword>
<sequence length="185" mass="21405">MESSSDALLNSPFGPMYQSGLNRGKLREKATLDNDVTATLRQNIVDSDLDEKTLVLYSAAIDELRKCFAVVYSQSKPELGDVFRWLWTIEDEYIRLLQEKEPAALSILAYFAVLTHSFSSLWWMEGFSRHIVTTVYRFLDHNHRNWVRWPIQESSDRLRISDCFSKVEQERDSGKAQVALYGVFA</sequence>
<dbReference type="PANTHER" id="PTHR47657:SF7">
    <property type="entry name" value="STEROL REGULATORY ELEMENT-BINDING PROTEIN ECM22"/>
    <property type="match status" value="1"/>
</dbReference>